<dbReference type="PANTHER" id="PTHR12993:SF26">
    <property type="entry name" value="1D-MYO-INOSITOL 2-ACETAMIDO-2-DEOXY-ALPHA-D-GLUCOPYRANOSIDE DEACETYLASE"/>
    <property type="match status" value="1"/>
</dbReference>
<evidence type="ECO:0000256" key="1">
    <source>
        <dbReference type="ARBA" id="ARBA00022833"/>
    </source>
</evidence>
<dbReference type="Gene3D" id="3.40.50.10320">
    <property type="entry name" value="LmbE-like"/>
    <property type="match status" value="1"/>
</dbReference>
<dbReference type="InterPro" id="IPR024078">
    <property type="entry name" value="LmbE-like_dom_sf"/>
</dbReference>
<dbReference type="PANTHER" id="PTHR12993">
    <property type="entry name" value="N-ACETYLGLUCOSAMINYL-PHOSPHATIDYLINOSITOL DE-N-ACETYLASE-RELATED"/>
    <property type="match status" value="1"/>
</dbReference>
<proteinExistence type="predicted"/>
<keyword evidence="3" id="KW-1185">Reference proteome</keyword>
<reference evidence="2" key="1">
    <citation type="submission" date="2021-02" db="EMBL/GenBank/DDBJ databases">
        <title>Phycicoccus sp. MQZ13P-5T, whole genome shotgun sequence.</title>
        <authorList>
            <person name="Tuo L."/>
        </authorList>
    </citation>
    <scope>NUCLEOTIDE SEQUENCE</scope>
    <source>
        <strain evidence="2">MQZ13P-5</strain>
    </source>
</reference>
<accession>A0ABS2CLT1</accession>
<gene>
    <name evidence="2" type="ORF">JQN70_10665</name>
</gene>
<dbReference type="SUPFAM" id="SSF102588">
    <property type="entry name" value="LmbE-like"/>
    <property type="match status" value="1"/>
</dbReference>
<comment type="caution">
    <text evidence="2">The sequence shown here is derived from an EMBL/GenBank/DDBJ whole genome shotgun (WGS) entry which is preliminary data.</text>
</comment>
<sequence length="287" mass="29607">MLEDGRPGDRPGRLLLVHAHPDDETLTTGVAIAHHVARGDEVHVLTCTLGEEGEVIPPALAHLEGDGPALAAHRRRELAAAMDALGVTHHLLGAPGAGDPPAFRDSGMAGSAAAGHPRAWAAVPLAEAAEAVGEVLAAVGPDVVVTYDAGGGYGHPDHVRTHEATRAAVAAAASPVPLYGTLTPLSWAEEDTGWLHAHVPSDAGWVLPGPDSAYAANVVPDEVVTHAVVDPGVVPRQARALRAHETQVVVGDGWYALSNHHVFRLAGREGYARLDPTTGRPLPEGAA</sequence>
<dbReference type="Proteomes" id="UP001430172">
    <property type="component" value="Unassembled WGS sequence"/>
</dbReference>
<evidence type="ECO:0000313" key="3">
    <source>
        <dbReference type="Proteomes" id="UP001430172"/>
    </source>
</evidence>
<dbReference type="Pfam" id="PF02585">
    <property type="entry name" value="PIG-L"/>
    <property type="match status" value="1"/>
</dbReference>
<name>A0ABS2CLT1_9MICO</name>
<organism evidence="2 3">
    <name type="scientific">Phycicoccus sonneratiae</name>
    <dbReference type="NCBI Taxonomy" id="2807628"/>
    <lineage>
        <taxon>Bacteria</taxon>
        <taxon>Bacillati</taxon>
        <taxon>Actinomycetota</taxon>
        <taxon>Actinomycetes</taxon>
        <taxon>Micrococcales</taxon>
        <taxon>Intrasporangiaceae</taxon>
        <taxon>Phycicoccus</taxon>
    </lineage>
</organism>
<keyword evidence="1" id="KW-0862">Zinc</keyword>
<protein>
    <submittedName>
        <fullName evidence="2">PIG-L family deacetylase</fullName>
    </submittedName>
</protein>
<dbReference type="EMBL" id="JAFDVD010000011">
    <property type="protein sequence ID" value="MBM6400849.1"/>
    <property type="molecule type" value="Genomic_DNA"/>
</dbReference>
<dbReference type="InterPro" id="IPR003737">
    <property type="entry name" value="GlcNAc_PI_deacetylase-related"/>
</dbReference>
<evidence type="ECO:0000313" key="2">
    <source>
        <dbReference type="EMBL" id="MBM6400849.1"/>
    </source>
</evidence>